<dbReference type="GO" id="GO:0019265">
    <property type="term" value="P:glycine biosynthetic process, by transamination of glyoxylate"/>
    <property type="evidence" value="ECO:0007669"/>
    <property type="project" value="TreeGrafter"/>
</dbReference>
<accession>A0A5E8AWI0</accession>
<evidence type="ECO:0000256" key="4">
    <source>
        <dbReference type="ARBA" id="ARBA00022576"/>
    </source>
</evidence>
<feature type="domain" description="Aminotransferase class V" evidence="10">
    <location>
        <begin position="101"/>
        <end position="420"/>
    </location>
</feature>
<evidence type="ECO:0000256" key="3">
    <source>
        <dbReference type="ARBA" id="ARBA00013049"/>
    </source>
</evidence>
<dbReference type="AlphaFoldDB" id="A0A5E8AWI0"/>
<name>A0A5E8AWI0_9ASCO</name>
<keyword evidence="12" id="KW-1185">Reference proteome</keyword>
<dbReference type="InterPro" id="IPR000192">
    <property type="entry name" value="Aminotrans_V_dom"/>
</dbReference>
<evidence type="ECO:0000256" key="9">
    <source>
        <dbReference type="SAM" id="MobiDB-lite"/>
    </source>
</evidence>
<dbReference type="OrthoDB" id="7403325at2759"/>
<dbReference type="SUPFAM" id="SSF53383">
    <property type="entry name" value="PLP-dependent transferases"/>
    <property type="match status" value="1"/>
</dbReference>
<dbReference type="InterPro" id="IPR015422">
    <property type="entry name" value="PyrdxlP-dep_Trfase_small"/>
</dbReference>
<keyword evidence="5" id="KW-0808">Transferase</keyword>
<comment type="similarity">
    <text evidence="2 7">Belongs to the class-V pyridoxal-phosphate-dependent aminotransferase family.</text>
</comment>
<sequence length="461" mass="49537">MLRNMTNPLRNTATARLSALANQLVPTSQPIVASNTLSYQPATFPTNSSFSHPPQRYQQHNQQQHPSRSYSTMSQANQAAHPLTMIPGPIEFDDEVLAAMSHPAVPHTSPTFIKIFQESLQLLRKLFFSTDPNAQPFILAGSGTIGWDVVGANLIEAGDAALVLNTGYFSDSFADALEVYGAKVDNLKGPQIGSKPSLEQIEAALKAKTYKIITITHVDTSTGVLSDVEAISKLVKSVSPQTLVVVDGVCSVAVEPIKFDDWKVDFVLTGSQKGLATPSGLSVLFASAQALDVVKNRKSPSGSYFASIPRWLPIMQAYESGKGAYFATPAVQNVYALLASLRQFATSSEQLEERFAKHAATSDYVKDTLAKAGLKTVSVDRESSAHGMTAVYLPEGISNADLLPLVLKKNVALAGGIHKEIVSKYFRVGHMGISATTPSLGHIDTALNAILEALKELGYTY</sequence>
<gene>
    <name evidence="11" type="ORF">SAPINGB_P000028</name>
</gene>
<protein>
    <recommendedName>
        <fullName evidence="3">alanine--glyoxylate transaminase</fullName>
        <ecNumber evidence="3">2.6.1.44</ecNumber>
    </recommendedName>
</protein>
<dbReference type="PROSITE" id="PS00595">
    <property type="entry name" value="AA_TRANSFER_CLASS_5"/>
    <property type="match status" value="1"/>
</dbReference>
<dbReference type="InterPro" id="IPR015424">
    <property type="entry name" value="PyrdxlP-dep_Trfase"/>
</dbReference>
<evidence type="ECO:0000313" key="12">
    <source>
        <dbReference type="Proteomes" id="UP000398389"/>
    </source>
</evidence>
<dbReference type="GeneID" id="43578853"/>
<keyword evidence="4" id="KW-0032">Aminotransferase</keyword>
<keyword evidence="6" id="KW-0663">Pyridoxal phosphate</keyword>
<dbReference type="Gene3D" id="3.40.640.10">
    <property type="entry name" value="Type I PLP-dependent aspartate aminotransferase-like (Major domain)"/>
    <property type="match status" value="1"/>
</dbReference>
<dbReference type="PANTHER" id="PTHR21152">
    <property type="entry name" value="AMINOTRANSFERASE CLASS V"/>
    <property type="match status" value="1"/>
</dbReference>
<dbReference type="EMBL" id="CABVLU010000001">
    <property type="protein sequence ID" value="VVT43533.1"/>
    <property type="molecule type" value="Genomic_DNA"/>
</dbReference>
<dbReference type="Pfam" id="PF00266">
    <property type="entry name" value="Aminotran_5"/>
    <property type="match status" value="1"/>
</dbReference>
<dbReference type="InterPro" id="IPR015421">
    <property type="entry name" value="PyrdxlP-dep_Trfase_major"/>
</dbReference>
<evidence type="ECO:0000313" key="11">
    <source>
        <dbReference type="EMBL" id="VVT43533.1"/>
    </source>
</evidence>
<dbReference type="FunFam" id="3.40.640.10:FF:000027">
    <property type="entry name" value="Serine--pyruvate aminotransferase, mitochondrial"/>
    <property type="match status" value="1"/>
</dbReference>
<proteinExistence type="inferred from homology"/>
<organism evidence="11 12">
    <name type="scientific">Magnusiomyces paraingens</name>
    <dbReference type="NCBI Taxonomy" id="2606893"/>
    <lineage>
        <taxon>Eukaryota</taxon>
        <taxon>Fungi</taxon>
        <taxon>Dikarya</taxon>
        <taxon>Ascomycota</taxon>
        <taxon>Saccharomycotina</taxon>
        <taxon>Dipodascomycetes</taxon>
        <taxon>Dipodascales</taxon>
        <taxon>Dipodascaceae</taxon>
        <taxon>Magnusiomyces</taxon>
    </lineage>
</organism>
<dbReference type="Gene3D" id="3.90.1150.10">
    <property type="entry name" value="Aspartate Aminotransferase, domain 1"/>
    <property type="match status" value="1"/>
</dbReference>
<evidence type="ECO:0000256" key="7">
    <source>
        <dbReference type="RuleBase" id="RU004075"/>
    </source>
</evidence>
<dbReference type="FunFam" id="3.90.1150.10:FF:000049">
    <property type="entry name" value="Alanine-glyoxylate aminotransferase 1"/>
    <property type="match status" value="1"/>
</dbReference>
<feature type="compositionally biased region" description="Low complexity" evidence="9">
    <location>
        <begin position="52"/>
        <end position="66"/>
    </location>
</feature>
<dbReference type="PANTHER" id="PTHR21152:SF24">
    <property type="entry name" value="ALANINE--GLYOXYLATE AMINOTRANSFERASE 1"/>
    <property type="match status" value="1"/>
</dbReference>
<evidence type="ECO:0000256" key="2">
    <source>
        <dbReference type="ARBA" id="ARBA00009236"/>
    </source>
</evidence>
<reference evidence="11 12" key="1">
    <citation type="submission" date="2019-09" db="EMBL/GenBank/DDBJ databases">
        <authorList>
            <person name="Brejova B."/>
        </authorList>
    </citation>
    <scope>NUCLEOTIDE SEQUENCE [LARGE SCALE GENOMIC DNA]</scope>
</reference>
<evidence type="ECO:0000256" key="6">
    <source>
        <dbReference type="ARBA" id="ARBA00022898"/>
    </source>
</evidence>
<dbReference type="GO" id="GO:0004760">
    <property type="term" value="F:L-serine-pyruvate transaminase activity"/>
    <property type="evidence" value="ECO:0007669"/>
    <property type="project" value="TreeGrafter"/>
</dbReference>
<evidence type="ECO:0000256" key="8">
    <source>
        <dbReference type="RuleBase" id="RU004504"/>
    </source>
</evidence>
<dbReference type="GO" id="GO:0008453">
    <property type="term" value="F:alanine-glyoxylate transaminase activity"/>
    <property type="evidence" value="ECO:0007669"/>
    <property type="project" value="UniProtKB-EC"/>
</dbReference>
<dbReference type="GO" id="GO:0005777">
    <property type="term" value="C:peroxisome"/>
    <property type="evidence" value="ECO:0007669"/>
    <property type="project" value="TreeGrafter"/>
</dbReference>
<evidence type="ECO:0000256" key="5">
    <source>
        <dbReference type="ARBA" id="ARBA00022679"/>
    </source>
</evidence>
<comment type="cofactor">
    <cofactor evidence="1 8">
        <name>pyridoxal 5'-phosphate</name>
        <dbReference type="ChEBI" id="CHEBI:597326"/>
    </cofactor>
</comment>
<dbReference type="RefSeq" id="XP_031850644.1">
    <property type="nucleotide sequence ID" value="XM_031994753.1"/>
</dbReference>
<dbReference type="Proteomes" id="UP000398389">
    <property type="component" value="Unassembled WGS sequence"/>
</dbReference>
<feature type="region of interest" description="Disordered" evidence="9">
    <location>
        <begin position="43"/>
        <end position="74"/>
    </location>
</feature>
<evidence type="ECO:0000259" key="10">
    <source>
        <dbReference type="Pfam" id="PF00266"/>
    </source>
</evidence>
<evidence type="ECO:0000256" key="1">
    <source>
        <dbReference type="ARBA" id="ARBA00001933"/>
    </source>
</evidence>
<dbReference type="EC" id="2.6.1.44" evidence="3"/>
<dbReference type="InterPro" id="IPR020578">
    <property type="entry name" value="Aminotrans_V_PyrdxlP_BS"/>
</dbReference>